<evidence type="ECO:0000256" key="2">
    <source>
        <dbReference type="ARBA" id="ARBA00022573"/>
    </source>
</evidence>
<dbReference type="SUPFAM" id="SSF52540">
    <property type="entry name" value="P-loop containing nucleoside triphosphate hydrolases"/>
    <property type="match status" value="1"/>
</dbReference>
<evidence type="ECO:0000259" key="5">
    <source>
        <dbReference type="Pfam" id="PF01656"/>
    </source>
</evidence>
<evidence type="ECO:0000256" key="1">
    <source>
        <dbReference type="ARBA" id="ARBA00004953"/>
    </source>
</evidence>
<dbReference type="InterPro" id="IPR004459">
    <property type="entry name" value="CobQ_synth"/>
</dbReference>
<dbReference type="HAMAP" id="MF_00028">
    <property type="entry name" value="CobQ"/>
    <property type="match status" value="1"/>
</dbReference>
<feature type="active site" evidence="4">
    <location>
        <position position="480"/>
    </location>
</feature>
<dbReference type="PANTHER" id="PTHR21343">
    <property type="entry name" value="DETHIOBIOTIN SYNTHETASE"/>
    <property type="match status" value="1"/>
</dbReference>
<sequence length="532" mass="58558">MVRDPRRRIPAKRKSGDAAKLLTKTAQAGGWTLRNPSGPRRLMVLGTGSGVGKSLVVAGLCRYAKNRGLSVAPFKAQNMSNNAAVTRDGGEIGRAQYLQAQAAGTEPDVRMNPILLKPLGEGKSQVIFLGRPLGVYDIRGYRDLKVRLAPQIVEVFHEYVRSFDLVVLEGAGSPAEINLLEEDLVNTRMARWAGAEALLLGDIEQGGVFASLFGTWSLLPSEDRRVIRWMGINKFRGDRSLLDGGFRALEKLTGVPVLGVLEHLGDLPLPDEDSYRVRRKKNGGEEPLRLAVIAWPHLSNRSDFDPFLGDPGVRLDFLSLDETPVGPIDCVFLPGTRQTVGDLEAFRRSPLYGWFERYRKEKGRVVGICGGYQMMAGDILDPANVESSRSWVNGLGILPFSVRFEKEKLARRVHGQVREGTLPFFSGSPSRLEGYEIRHGRTLPHGGGGILDLYAHDSGGFLGTEGQSSEDGRSWGVPVHGLFENEAFRRRFLEDMGPLKESSSLSYSDRLEGALDELGEKVHAAFPLLNMQ</sequence>
<dbReference type="PROSITE" id="PS51274">
    <property type="entry name" value="GATASE_COBBQ"/>
    <property type="match status" value="1"/>
</dbReference>
<evidence type="ECO:0000256" key="3">
    <source>
        <dbReference type="ARBA" id="ARBA00022962"/>
    </source>
</evidence>
<feature type="domain" description="CobQ/CobB/MinD/ParA nucleotide binding" evidence="5">
    <location>
        <begin position="42"/>
        <end position="262"/>
    </location>
</feature>
<feature type="active site" description="Nucleophile" evidence="4">
    <location>
        <position position="369"/>
    </location>
</feature>
<evidence type="ECO:0000256" key="4">
    <source>
        <dbReference type="HAMAP-Rule" id="MF_00028"/>
    </source>
</evidence>
<gene>
    <name evidence="4" type="primary">cobQ</name>
    <name evidence="7" type="ordered locus">LFML04_1488</name>
</gene>
<comment type="similarity">
    <text evidence="4">Belongs to the CobB/CobQ family. CobQ subfamily.</text>
</comment>
<name>J9ZCZ0_LEPFM</name>
<dbReference type="STRING" id="1048260.LFML04_1488"/>
<dbReference type="CDD" id="cd05389">
    <property type="entry name" value="CobQ_N"/>
    <property type="match status" value="1"/>
</dbReference>
<dbReference type="CDD" id="cd01750">
    <property type="entry name" value="GATase1_CobQ"/>
    <property type="match status" value="1"/>
</dbReference>
<dbReference type="InterPro" id="IPR047045">
    <property type="entry name" value="CobQ_N"/>
</dbReference>
<accession>J9ZCZ0</accession>
<dbReference type="PANTHER" id="PTHR21343:SF1">
    <property type="entry name" value="COBYRIC ACID SYNTHASE"/>
    <property type="match status" value="1"/>
</dbReference>
<evidence type="ECO:0000313" key="7">
    <source>
        <dbReference type="EMBL" id="AFS53698.1"/>
    </source>
</evidence>
<dbReference type="PATRIC" id="fig|1048260.3.peg.1601"/>
<dbReference type="GO" id="GO:0003824">
    <property type="term" value="F:catalytic activity"/>
    <property type="evidence" value="ECO:0007669"/>
    <property type="project" value="InterPro"/>
</dbReference>
<dbReference type="SUPFAM" id="SSF52317">
    <property type="entry name" value="Class I glutamine amidotransferase-like"/>
    <property type="match status" value="1"/>
</dbReference>
<dbReference type="Proteomes" id="UP000006177">
    <property type="component" value="Chromosome"/>
</dbReference>
<dbReference type="UniPathway" id="UPA00148"/>
<dbReference type="InterPro" id="IPR029062">
    <property type="entry name" value="Class_I_gatase-like"/>
</dbReference>
<dbReference type="GO" id="GO:0015420">
    <property type="term" value="F:ABC-type vitamin B12 transporter activity"/>
    <property type="evidence" value="ECO:0007669"/>
    <property type="project" value="UniProtKB-UniRule"/>
</dbReference>
<feature type="domain" description="CobB/CobQ-like glutamine amidotransferase" evidence="6">
    <location>
        <begin position="290"/>
        <end position="487"/>
    </location>
</feature>
<dbReference type="Pfam" id="PF07685">
    <property type="entry name" value="GATase_3"/>
    <property type="match status" value="1"/>
</dbReference>
<keyword evidence="3 4" id="KW-0315">Glutamine amidotransferase</keyword>
<comment type="function">
    <text evidence="4">Catalyzes amidations at positions B, D, E, and G on adenosylcobyrinic A,C-diamide. NH(2) groups are provided by glutamine, and one molecule of ATP is hydrogenolyzed for each amidation.</text>
</comment>
<evidence type="ECO:0000259" key="6">
    <source>
        <dbReference type="Pfam" id="PF07685"/>
    </source>
</evidence>
<dbReference type="InterPro" id="IPR027417">
    <property type="entry name" value="P-loop_NTPase"/>
</dbReference>
<dbReference type="EMBL" id="CP002919">
    <property type="protein sequence ID" value="AFS53698.1"/>
    <property type="molecule type" value="Genomic_DNA"/>
</dbReference>
<dbReference type="Gene3D" id="3.40.50.880">
    <property type="match status" value="1"/>
</dbReference>
<proteinExistence type="inferred from homology"/>
<dbReference type="NCBIfam" id="TIGR00313">
    <property type="entry name" value="cobQ"/>
    <property type="match status" value="1"/>
</dbReference>
<dbReference type="InterPro" id="IPR002586">
    <property type="entry name" value="CobQ/CobB/MinD/ParA_Nub-bd_dom"/>
</dbReference>
<reference evidence="7 8" key="1">
    <citation type="journal article" date="2011" name="J. Microbiol.">
        <title>Complete genome of Leptospirillum ferriphilum ML-04 provides insight into its physiology and environmental adaptation.</title>
        <authorList>
            <person name="Mi S."/>
            <person name="Song J."/>
            <person name="Lin J."/>
            <person name="Che Y."/>
            <person name="Zheng H."/>
            <person name="Lin J."/>
        </authorList>
    </citation>
    <scope>NUCLEOTIDE SEQUENCE [LARGE SCALE GENOMIC DNA]</scope>
    <source>
        <strain evidence="7 8">ML-04</strain>
    </source>
</reference>
<dbReference type="HOGENOM" id="CLU_019250_2_2_0"/>
<dbReference type="Gene3D" id="3.40.50.300">
    <property type="entry name" value="P-loop containing nucleotide triphosphate hydrolases"/>
    <property type="match status" value="1"/>
</dbReference>
<dbReference type="KEGG" id="lfi:LFML04_1488"/>
<organism evidence="7 8">
    <name type="scientific">Leptospirillum ferriphilum (strain ML-04)</name>
    <dbReference type="NCBI Taxonomy" id="1048260"/>
    <lineage>
        <taxon>Bacteria</taxon>
        <taxon>Pseudomonadati</taxon>
        <taxon>Nitrospirota</taxon>
        <taxon>Nitrospiria</taxon>
        <taxon>Nitrospirales</taxon>
        <taxon>Nitrospiraceae</taxon>
        <taxon>Leptospirillum</taxon>
    </lineage>
</organism>
<dbReference type="Pfam" id="PF01656">
    <property type="entry name" value="CbiA"/>
    <property type="match status" value="1"/>
</dbReference>
<evidence type="ECO:0000313" key="8">
    <source>
        <dbReference type="Proteomes" id="UP000006177"/>
    </source>
</evidence>
<protein>
    <recommendedName>
        <fullName evidence="4">Cobyric acid synthase</fullName>
    </recommendedName>
</protein>
<dbReference type="NCBIfam" id="NF001989">
    <property type="entry name" value="PRK00784.1"/>
    <property type="match status" value="1"/>
</dbReference>
<dbReference type="InterPro" id="IPR011698">
    <property type="entry name" value="GATase_3"/>
</dbReference>
<keyword evidence="2 4" id="KW-0169">Cobalamin biosynthesis</keyword>
<dbReference type="AlphaFoldDB" id="J9ZCZ0"/>
<dbReference type="InterPro" id="IPR033949">
    <property type="entry name" value="CobQ_GATase1"/>
</dbReference>
<dbReference type="GO" id="GO:0009236">
    <property type="term" value="P:cobalamin biosynthetic process"/>
    <property type="evidence" value="ECO:0007669"/>
    <property type="project" value="UniProtKB-UniRule"/>
</dbReference>
<comment type="pathway">
    <text evidence="1 4">Cofactor biosynthesis; adenosylcobalamin biosynthesis.</text>
</comment>